<comment type="similarity">
    <text evidence="2">Belongs to the bacterial solute-binding protein 8 family.</text>
</comment>
<name>A0A075JIY0_9MICO</name>
<gene>
    <name evidence="5" type="ORF">HX89_13440</name>
</gene>
<keyword evidence="4" id="KW-0732">Signal</keyword>
<sequence length="347" mass="36126">MINRRGFFAIAAAGATSALAACSTGSSSDKASSATSGSAGSAGSGAGFPVTIKHALGTAKLEKAPTKVVTAGWSDADILLALGVVPVAAPAITWGGNAAKSSDWFDAKLKEVGGKAPERYSDADGTPVDKVAQYQPDFISGTNSGLKQAEYDKLTKIAPTLAYPTYPYGTSWQESTKMIAEALGKKDEGEKVISDTQAKVKAALDKHPELKGKSVAWVYFDAAKLNSITVYTLNDNRPRGLADFGLKTPSFVTKASQGAKTFSTELSAEKASELDADIVVFDAVDAATTKKITSDKLLSQIPAFKKGSYLALTDQKASETMASPTPLSIPVAIDTFLPKLAEAAKKA</sequence>
<dbReference type="Gene3D" id="3.40.50.1980">
    <property type="entry name" value="Nitrogenase molybdenum iron protein domain"/>
    <property type="match status" value="2"/>
</dbReference>
<dbReference type="KEGG" id="dni:HX89_13440"/>
<evidence type="ECO:0000256" key="4">
    <source>
        <dbReference type="ARBA" id="ARBA00022729"/>
    </source>
</evidence>
<dbReference type="PROSITE" id="PS51257">
    <property type="entry name" value="PROKAR_LIPOPROTEIN"/>
    <property type="match status" value="1"/>
</dbReference>
<dbReference type="GO" id="GO:0030288">
    <property type="term" value="C:outer membrane-bounded periplasmic space"/>
    <property type="evidence" value="ECO:0007669"/>
    <property type="project" value="TreeGrafter"/>
</dbReference>
<dbReference type="InterPro" id="IPR006311">
    <property type="entry name" value="TAT_signal"/>
</dbReference>
<dbReference type="SUPFAM" id="SSF53807">
    <property type="entry name" value="Helical backbone' metal receptor"/>
    <property type="match status" value="1"/>
</dbReference>
<evidence type="ECO:0000256" key="1">
    <source>
        <dbReference type="ARBA" id="ARBA00004196"/>
    </source>
</evidence>
<organism evidence="5 6">
    <name type="scientific">Dermacoccus nishinomiyaensis</name>
    <dbReference type="NCBI Taxonomy" id="1274"/>
    <lineage>
        <taxon>Bacteria</taxon>
        <taxon>Bacillati</taxon>
        <taxon>Actinomycetota</taxon>
        <taxon>Actinomycetes</taxon>
        <taxon>Micrococcales</taxon>
        <taxon>Dermacoccaceae</taxon>
        <taxon>Dermacoccus</taxon>
    </lineage>
</organism>
<dbReference type="eggNOG" id="COG0614">
    <property type="taxonomic scope" value="Bacteria"/>
</dbReference>
<dbReference type="AlphaFoldDB" id="A0A075JIY0"/>
<proteinExistence type="inferred from homology"/>
<dbReference type="HOGENOM" id="CLU_038034_1_1_11"/>
<keyword evidence="3" id="KW-0813">Transport</keyword>
<dbReference type="PROSITE" id="PS50983">
    <property type="entry name" value="FE_B12_PBP"/>
    <property type="match status" value="1"/>
</dbReference>
<dbReference type="PANTHER" id="PTHR30532">
    <property type="entry name" value="IRON III DICITRATE-BINDING PERIPLASMIC PROTEIN"/>
    <property type="match status" value="1"/>
</dbReference>
<dbReference type="RefSeq" id="WP_038569724.1">
    <property type="nucleotide sequence ID" value="NZ_CAKZHM010000053.1"/>
</dbReference>
<dbReference type="OrthoDB" id="1846031at2"/>
<dbReference type="PANTHER" id="PTHR30532:SF24">
    <property type="entry name" value="FERRIC ENTEROBACTIN-BINDING PERIPLASMIC PROTEIN FEPB"/>
    <property type="match status" value="1"/>
</dbReference>
<dbReference type="InterPro" id="IPR051313">
    <property type="entry name" value="Bact_iron-sidero_bind"/>
</dbReference>
<evidence type="ECO:0000313" key="5">
    <source>
        <dbReference type="EMBL" id="AIF41755.1"/>
    </source>
</evidence>
<dbReference type="GO" id="GO:1901678">
    <property type="term" value="P:iron coordination entity transport"/>
    <property type="evidence" value="ECO:0007669"/>
    <property type="project" value="UniProtKB-ARBA"/>
</dbReference>
<dbReference type="GeneID" id="41842043"/>
<keyword evidence="6" id="KW-1185">Reference proteome</keyword>
<reference evidence="5 6" key="1">
    <citation type="submission" date="2014-07" db="EMBL/GenBank/DDBJ databases">
        <title>Genome Sequencing of Dermacoccus nishinomiyaensis.</title>
        <authorList>
            <person name="Hong K.W."/>
            <person name="Chan K.G."/>
        </authorList>
    </citation>
    <scope>NUCLEOTIDE SEQUENCE [LARGE SCALE GENOMIC DNA]</scope>
    <source>
        <strain evidence="5 6">M25</strain>
    </source>
</reference>
<dbReference type="STRING" id="1274.HX89_13440"/>
<accession>A0A075JIY0</accession>
<protein>
    <submittedName>
        <fullName evidence="5">Iron ABC transporter substrate-binding protein</fullName>
    </submittedName>
</protein>
<dbReference type="InterPro" id="IPR002491">
    <property type="entry name" value="ABC_transptr_periplasmic_BD"/>
</dbReference>
<dbReference type="Proteomes" id="UP000027986">
    <property type="component" value="Chromosome"/>
</dbReference>
<dbReference type="CDD" id="cd01146">
    <property type="entry name" value="FhuD"/>
    <property type="match status" value="1"/>
</dbReference>
<evidence type="ECO:0000256" key="3">
    <source>
        <dbReference type="ARBA" id="ARBA00022448"/>
    </source>
</evidence>
<dbReference type="PROSITE" id="PS51318">
    <property type="entry name" value="TAT"/>
    <property type="match status" value="1"/>
</dbReference>
<comment type="subcellular location">
    <subcellularLocation>
        <location evidence="1">Cell envelope</location>
    </subcellularLocation>
</comment>
<evidence type="ECO:0000313" key="6">
    <source>
        <dbReference type="Proteomes" id="UP000027986"/>
    </source>
</evidence>
<evidence type="ECO:0000256" key="2">
    <source>
        <dbReference type="ARBA" id="ARBA00008814"/>
    </source>
</evidence>
<dbReference type="Pfam" id="PF01497">
    <property type="entry name" value="Peripla_BP_2"/>
    <property type="match status" value="1"/>
</dbReference>
<dbReference type="EMBL" id="CP008889">
    <property type="protein sequence ID" value="AIF41755.1"/>
    <property type="molecule type" value="Genomic_DNA"/>
</dbReference>